<dbReference type="Pfam" id="PF04214">
    <property type="entry name" value="DUF411"/>
    <property type="match status" value="1"/>
</dbReference>
<organism evidence="2 3">
    <name type="scientific">Hydrogenophaga laconesensis</name>
    <dbReference type="NCBI Taxonomy" id="1805971"/>
    <lineage>
        <taxon>Bacteria</taxon>
        <taxon>Pseudomonadati</taxon>
        <taxon>Pseudomonadota</taxon>
        <taxon>Betaproteobacteria</taxon>
        <taxon>Burkholderiales</taxon>
        <taxon>Comamonadaceae</taxon>
        <taxon>Hydrogenophaga</taxon>
    </lineage>
</organism>
<dbReference type="RefSeq" id="WP_204733831.1">
    <property type="nucleotide sequence ID" value="NZ_JAVDWE010000006.1"/>
</dbReference>
<dbReference type="Pfam" id="PF11604">
    <property type="entry name" value="CusF_Ec"/>
    <property type="match status" value="1"/>
</dbReference>
<keyword evidence="1" id="KW-0732">Signal</keyword>
<keyword evidence="3" id="KW-1185">Reference proteome</keyword>
<dbReference type="Proteomes" id="UP001265550">
    <property type="component" value="Unassembled WGS sequence"/>
</dbReference>
<gene>
    <name evidence="2" type="ORF">J2X09_002439</name>
</gene>
<dbReference type="InterPro" id="IPR021647">
    <property type="entry name" value="CusF_Ec"/>
</dbReference>
<proteinExistence type="predicted"/>
<evidence type="ECO:0000313" key="3">
    <source>
        <dbReference type="Proteomes" id="UP001265550"/>
    </source>
</evidence>
<reference evidence="2 3" key="1">
    <citation type="submission" date="2023-07" db="EMBL/GenBank/DDBJ databases">
        <title>Sorghum-associated microbial communities from plants grown in Nebraska, USA.</title>
        <authorList>
            <person name="Schachtman D."/>
        </authorList>
    </citation>
    <scope>NUCLEOTIDE SEQUENCE [LARGE SCALE GENOMIC DNA]</scope>
    <source>
        <strain evidence="2 3">BE240</strain>
    </source>
</reference>
<accession>A0ABU1VB43</accession>
<dbReference type="InterPro" id="IPR042230">
    <property type="entry name" value="CusF_sf"/>
</dbReference>
<feature type="signal peptide" evidence="1">
    <location>
        <begin position="1"/>
        <end position="22"/>
    </location>
</feature>
<sequence>MQRRHLLTAAIGLALTAPGSFAQSALPPLQVWKDPNCGCCNDWIALLRADGFQVQVFDTGNVAVRQRLGLPARYGSCHTALVGGYVVEGHVAASEIRRLLAEKPVAIGLAVPGMPVGSPGMDGPVYGNRRDAYDVLLVQRDGSTRVFQHHPGATSGFKPTSGDAAGALPSTEAEVRRVDLAAGKITLRHGEIPNLDMPPMTMVFQARDPALLAGVKAGDKVRFTADKINGAYTVLTLEPAP</sequence>
<comment type="caution">
    <text evidence="2">The sequence shown here is derived from an EMBL/GenBank/DDBJ whole genome shotgun (WGS) entry which is preliminary data.</text>
</comment>
<feature type="chain" id="PRO_5045882036" description="Copper binding protein CusF" evidence="1">
    <location>
        <begin position="23"/>
        <end position="241"/>
    </location>
</feature>
<protein>
    <recommendedName>
        <fullName evidence="4">Copper binding protein CusF</fullName>
    </recommendedName>
</protein>
<evidence type="ECO:0000256" key="1">
    <source>
        <dbReference type="SAM" id="SignalP"/>
    </source>
</evidence>
<evidence type="ECO:0008006" key="4">
    <source>
        <dbReference type="Google" id="ProtNLM"/>
    </source>
</evidence>
<evidence type="ECO:0000313" key="2">
    <source>
        <dbReference type="EMBL" id="MDR7094696.1"/>
    </source>
</evidence>
<dbReference type="InterPro" id="IPR007332">
    <property type="entry name" value="DUF411"/>
</dbReference>
<dbReference type="Gene3D" id="2.40.50.320">
    <property type="entry name" value="Copper binding periplasmic protein CusF"/>
    <property type="match status" value="1"/>
</dbReference>
<name>A0ABU1VB43_9BURK</name>
<dbReference type="EMBL" id="JAVDWE010000006">
    <property type="protein sequence ID" value="MDR7094696.1"/>
    <property type="molecule type" value="Genomic_DNA"/>
</dbReference>